<keyword evidence="1" id="KW-0963">Cytoplasm</keyword>
<dbReference type="PANTHER" id="PTHR34069:SF2">
    <property type="entry name" value="BETA-KETOACYL-[ACYL-CARRIER-PROTEIN] SYNTHASE III"/>
    <property type="match status" value="1"/>
</dbReference>
<keyword evidence="8" id="KW-1185">Reference proteome</keyword>
<dbReference type="GO" id="GO:0033818">
    <property type="term" value="F:beta-ketoacyl-acyl-carrier-protein synthase III activity"/>
    <property type="evidence" value="ECO:0007669"/>
    <property type="project" value="UniProtKB-EC"/>
</dbReference>
<sequence length="338" mass="34613">MITTGINRAARSTSAIGIVGTGSYLPAHVVTNAEVGEPAGVTDEWIFGKTGIRNRRRAKPDEATSDLAVIAGRAALESAGISAADVSLIIVATSTPDSPQPATAAIVADEIGARPGTAAFDVNAVCSGFLFALTTAEGILRAADGDYALVIGADIYSRILDPADRRTAILFGDGAGAVVLGRSGGGELLAGRLAGYGADRDLIRVPAGGSRIPPSMETVRAGLHYFAMNGRGVRDFVADTVTAGIRTFLVDAGVSAADLAHFVPHQANGRMLEDLAGQLEIPFERTRTTFEELGNTGAASVPITLDHAARAGAMGTGDLVLLAAFGGGMAMGLTLLRW</sequence>
<dbReference type="Pfam" id="PF08541">
    <property type="entry name" value="ACP_syn_III_C"/>
    <property type="match status" value="1"/>
</dbReference>
<dbReference type="Proteomes" id="UP001220022">
    <property type="component" value="Unassembled WGS sequence"/>
</dbReference>
<evidence type="ECO:0000256" key="1">
    <source>
        <dbReference type="ARBA" id="ARBA00022490"/>
    </source>
</evidence>
<keyword evidence="4" id="KW-1133">Transmembrane helix</keyword>
<name>A0ABT5ZAQ9_9ACTN</name>
<dbReference type="PANTHER" id="PTHR34069">
    <property type="entry name" value="3-OXOACYL-[ACYL-CARRIER-PROTEIN] SYNTHASE 3"/>
    <property type="match status" value="1"/>
</dbReference>
<evidence type="ECO:0000259" key="6">
    <source>
        <dbReference type="Pfam" id="PF08545"/>
    </source>
</evidence>
<evidence type="ECO:0000256" key="3">
    <source>
        <dbReference type="ARBA" id="ARBA00023315"/>
    </source>
</evidence>
<dbReference type="EC" id="2.3.1.180" evidence="7"/>
<organism evidence="7 8">
    <name type="scientific">Streptantibioticus ferralitis</name>
    <dbReference type="NCBI Taxonomy" id="236510"/>
    <lineage>
        <taxon>Bacteria</taxon>
        <taxon>Bacillati</taxon>
        <taxon>Actinomycetota</taxon>
        <taxon>Actinomycetes</taxon>
        <taxon>Kitasatosporales</taxon>
        <taxon>Streptomycetaceae</taxon>
        <taxon>Streptantibioticus</taxon>
    </lineage>
</organism>
<reference evidence="7 8" key="1">
    <citation type="submission" date="2023-03" db="EMBL/GenBank/DDBJ databases">
        <title>Draft genome sequence of type strain Streptomyces ferralitis JCM 14344.</title>
        <authorList>
            <person name="Klaysubun C."/>
            <person name="Duangmal K."/>
        </authorList>
    </citation>
    <scope>NUCLEOTIDE SEQUENCE [LARGE SCALE GENOMIC DNA]</scope>
    <source>
        <strain evidence="7 8">JCM 14344</strain>
    </source>
</reference>
<dbReference type="CDD" id="cd00830">
    <property type="entry name" value="KAS_III"/>
    <property type="match status" value="1"/>
</dbReference>
<evidence type="ECO:0000313" key="8">
    <source>
        <dbReference type="Proteomes" id="UP001220022"/>
    </source>
</evidence>
<dbReference type="InterPro" id="IPR013747">
    <property type="entry name" value="ACP_syn_III_C"/>
</dbReference>
<dbReference type="Gene3D" id="3.40.47.10">
    <property type="match status" value="1"/>
</dbReference>
<evidence type="ECO:0000256" key="4">
    <source>
        <dbReference type="SAM" id="Phobius"/>
    </source>
</evidence>
<dbReference type="NCBIfam" id="NF006829">
    <property type="entry name" value="PRK09352.1"/>
    <property type="match status" value="1"/>
</dbReference>
<accession>A0ABT5ZAQ9</accession>
<evidence type="ECO:0000313" key="7">
    <source>
        <dbReference type="EMBL" id="MDF2260717.1"/>
    </source>
</evidence>
<protein>
    <submittedName>
        <fullName evidence="7">Beta-ketoacyl-ACP synthase 3</fullName>
        <ecNumber evidence="7">2.3.1.180</ecNumber>
    </submittedName>
</protein>
<feature type="transmembrane region" description="Helical" evidence="4">
    <location>
        <begin position="319"/>
        <end position="336"/>
    </location>
</feature>
<gene>
    <name evidence="7" type="ORF">P2L57_34900</name>
</gene>
<keyword evidence="4" id="KW-0812">Transmembrane</keyword>
<dbReference type="EMBL" id="JARHTQ010000038">
    <property type="protein sequence ID" value="MDF2260717.1"/>
    <property type="molecule type" value="Genomic_DNA"/>
</dbReference>
<dbReference type="InterPro" id="IPR013751">
    <property type="entry name" value="ACP_syn_III_N"/>
</dbReference>
<dbReference type="RefSeq" id="WP_275821621.1">
    <property type="nucleotide sequence ID" value="NZ_BAAANM010000024.1"/>
</dbReference>
<dbReference type="Pfam" id="PF08545">
    <property type="entry name" value="ACP_syn_III"/>
    <property type="match status" value="1"/>
</dbReference>
<dbReference type="SUPFAM" id="SSF53901">
    <property type="entry name" value="Thiolase-like"/>
    <property type="match status" value="1"/>
</dbReference>
<dbReference type="InterPro" id="IPR016039">
    <property type="entry name" value="Thiolase-like"/>
</dbReference>
<evidence type="ECO:0000256" key="2">
    <source>
        <dbReference type="ARBA" id="ARBA00022679"/>
    </source>
</evidence>
<comment type="caution">
    <text evidence="7">The sequence shown here is derived from an EMBL/GenBank/DDBJ whole genome shotgun (WGS) entry which is preliminary data.</text>
</comment>
<keyword evidence="2 7" id="KW-0808">Transferase</keyword>
<feature type="domain" description="Beta-ketoacyl-[acyl-carrier-protein] synthase III N-terminal" evidence="6">
    <location>
        <begin position="120"/>
        <end position="189"/>
    </location>
</feature>
<proteinExistence type="predicted"/>
<keyword evidence="3 7" id="KW-0012">Acyltransferase</keyword>
<feature type="domain" description="Beta-ketoacyl-[acyl-carrier-protein] synthase III C-terminal" evidence="5">
    <location>
        <begin position="251"/>
        <end position="338"/>
    </location>
</feature>
<keyword evidence="4" id="KW-0472">Membrane</keyword>
<evidence type="ECO:0000259" key="5">
    <source>
        <dbReference type="Pfam" id="PF08541"/>
    </source>
</evidence>